<dbReference type="GO" id="GO:0005811">
    <property type="term" value="C:lipid droplet"/>
    <property type="evidence" value="ECO:0007669"/>
    <property type="project" value="UniProtKB-SubCell"/>
</dbReference>
<protein>
    <recommendedName>
        <fullName evidence="7">Perilipin</fullName>
    </recommendedName>
</protein>
<dbReference type="GO" id="GO:0005829">
    <property type="term" value="C:cytosol"/>
    <property type="evidence" value="ECO:0007669"/>
    <property type="project" value="TreeGrafter"/>
</dbReference>
<name>A0A8X6WVR9_9ARAC</name>
<comment type="similarity">
    <text evidence="2">Belongs to the perilipin family.</text>
</comment>
<comment type="subcellular location">
    <subcellularLocation>
        <location evidence="1">Lipid droplet</location>
    </subcellularLocation>
</comment>
<dbReference type="SUPFAM" id="SSF109775">
    <property type="entry name" value="Mannose-6-phosphate receptor binding protein 1 (Tip47), C-terminal domain"/>
    <property type="match status" value="1"/>
</dbReference>
<organism evidence="5 6">
    <name type="scientific">Trichonephila inaurata madagascariensis</name>
    <dbReference type="NCBI Taxonomy" id="2747483"/>
    <lineage>
        <taxon>Eukaryota</taxon>
        <taxon>Metazoa</taxon>
        <taxon>Ecdysozoa</taxon>
        <taxon>Arthropoda</taxon>
        <taxon>Chelicerata</taxon>
        <taxon>Arachnida</taxon>
        <taxon>Araneae</taxon>
        <taxon>Araneomorphae</taxon>
        <taxon>Entelegynae</taxon>
        <taxon>Araneoidea</taxon>
        <taxon>Nephilidae</taxon>
        <taxon>Trichonephila</taxon>
        <taxon>Trichonephila inaurata</taxon>
    </lineage>
</organism>
<evidence type="ECO:0000313" key="5">
    <source>
        <dbReference type="EMBL" id="GFY41324.1"/>
    </source>
</evidence>
<keyword evidence="4" id="KW-0175">Coiled coil</keyword>
<dbReference type="GO" id="GO:0019915">
    <property type="term" value="P:lipid storage"/>
    <property type="evidence" value="ECO:0007669"/>
    <property type="project" value="TreeGrafter"/>
</dbReference>
<evidence type="ECO:0000313" key="6">
    <source>
        <dbReference type="Proteomes" id="UP000886998"/>
    </source>
</evidence>
<dbReference type="OrthoDB" id="376826at2759"/>
<dbReference type="EMBL" id="BMAV01002443">
    <property type="protein sequence ID" value="GFY41324.1"/>
    <property type="molecule type" value="Genomic_DNA"/>
</dbReference>
<sequence length="437" mass="48590">MRKFKKLLVWKGLGVKPFPYQQFFSEHLYPKKPIICLLQESYDPNANFQTIKMTNPEDVQAQNTTPKEPASNPAGNVVNSEFLGRVSEIPVVNAAKEYSTAAYNQVKQMNRFTAAALSAAETAALYFAISAKPFLEKVQPQAQMIDQLACTGLDAVQEKAPFLMKPPEELVDEARKLCSSTVEAGYQKVEDIKSMGTETLSNVKNFGIQKANDALVGTEGLVDRYLPPAFGEGSQEPAVEGDSVPERASKLTSKIGLRLYGHGVKHLLPIHKLSQESVSKLLYSVELLQQLKENYSKKTVQEYVDEAKTKATWIWDELNKEPVEQPESSDAIKNLEHRILSLARRTTSVLVHAYNVTAVPLSSFPSNYQDGFRTASRYATELFSQFDQATNAGEVTVTLLQGVREKLTALENVVQRLSSQSEEIEMKNLETSEATSQ</sequence>
<evidence type="ECO:0000256" key="3">
    <source>
        <dbReference type="ARBA" id="ARBA00022677"/>
    </source>
</evidence>
<dbReference type="GO" id="GO:0010890">
    <property type="term" value="P:positive regulation of triglyceride storage"/>
    <property type="evidence" value="ECO:0007669"/>
    <property type="project" value="TreeGrafter"/>
</dbReference>
<gene>
    <name evidence="5" type="primary">AVEN_260380_1</name>
    <name evidence="5" type="ORF">TNIN_414071</name>
</gene>
<dbReference type="PANTHER" id="PTHR14024:SF49">
    <property type="entry name" value="LIPID STORAGE DROPLETS SURFACE-BINDING PROTEIN 1"/>
    <property type="match status" value="1"/>
</dbReference>
<keyword evidence="3" id="KW-0551">Lipid droplet</keyword>
<dbReference type="Pfam" id="PF03036">
    <property type="entry name" value="Perilipin"/>
    <property type="match status" value="1"/>
</dbReference>
<proteinExistence type="inferred from homology"/>
<keyword evidence="6" id="KW-1185">Reference proteome</keyword>
<comment type="caution">
    <text evidence="5">The sequence shown here is derived from an EMBL/GenBank/DDBJ whole genome shotgun (WGS) entry which is preliminary data.</text>
</comment>
<dbReference type="PANTHER" id="PTHR14024">
    <property type="entry name" value="PERILIPIN"/>
    <property type="match status" value="1"/>
</dbReference>
<dbReference type="Gene3D" id="1.20.120.340">
    <property type="entry name" value="Flagellar protein FliS"/>
    <property type="match status" value="1"/>
</dbReference>
<evidence type="ECO:0000256" key="4">
    <source>
        <dbReference type="SAM" id="Coils"/>
    </source>
</evidence>
<dbReference type="AlphaFoldDB" id="A0A8X6WVR9"/>
<reference evidence="5" key="1">
    <citation type="submission" date="2020-08" db="EMBL/GenBank/DDBJ databases">
        <title>Multicomponent nature underlies the extraordinary mechanical properties of spider dragline silk.</title>
        <authorList>
            <person name="Kono N."/>
            <person name="Nakamura H."/>
            <person name="Mori M."/>
            <person name="Yoshida Y."/>
            <person name="Ohtoshi R."/>
            <person name="Malay A.D."/>
            <person name="Moran D.A.P."/>
            <person name="Tomita M."/>
            <person name="Numata K."/>
            <person name="Arakawa K."/>
        </authorList>
    </citation>
    <scope>NUCLEOTIDE SEQUENCE</scope>
</reference>
<evidence type="ECO:0000256" key="2">
    <source>
        <dbReference type="ARBA" id="ARBA00006311"/>
    </source>
</evidence>
<accession>A0A8X6WVR9</accession>
<evidence type="ECO:0008006" key="7">
    <source>
        <dbReference type="Google" id="ProtNLM"/>
    </source>
</evidence>
<dbReference type="InterPro" id="IPR004279">
    <property type="entry name" value="Perilipin"/>
</dbReference>
<feature type="coiled-coil region" evidence="4">
    <location>
        <begin position="400"/>
        <end position="427"/>
    </location>
</feature>
<evidence type="ECO:0000256" key="1">
    <source>
        <dbReference type="ARBA" id="ARBA00004502"/>
    </source>
</evidence>
<dbReference type="Proteomes" id="UP000886998">
    <property type="component" value="Unassembled WGS sequence"/>
</dbReference>